<feature type="region of interest" description="Disordered" evidence="1">
    <location>
        <begin position="1"/>
        <end position="25"/>
    </location>
</feature>
<dbReference type="EMBL" id="MHQS01000017">
    <property type="protein sequence ID" value="OHA08382.1"/>
    <property type="molecule type" value="Genomic_DNA"/>
</dbReference>
<evidence type="ECO:0000256" key="1">
    <source>
        <dbReference type="SAM" id="MobiDB-lite"/>
    </source>
</evidence>
<keyword evidence="2" id="KW-0472">Membrane</keyword>
<evidence type="ECO:0000313" key="4">
    <source>
        <dbReference type="Proteomes" id="UP000176705"/>
    </source>
</evidence>
<accession>A0A1G2LC61</accession>
<proteinExistence type="predicted"/>
<name>A0A1G2LC61_9BACT</name>
<comment type="caution">
    <text evidence="3">The sequence shown here is derived from an EMBL/GenBank/DDBJ whole genome shotgun (WGS) entry which is preliminary data.</text>
</comment>
<evidence type="ECO:0000256" key="2">
    <source>
        <dbReference type="SAM" id="Phobius"/>
    </source>
</evidence>
<organism evidence="3 4">
    <name type="scientific">Candidatus Sungbacteria bacterium RIFCSPLOWO2_01_FULL_59_16</name>
    <dbReference type="NCBI Taxonomy" id="1802280"/>
    <lineage>
        <taxon>Bacteria</taxon>
        <taxon>Candidatus Sungiibacteriota</taxon>
    </lineage>
</organism>
<keyword evidence="2" id="KW-1133">Transmembrane helix</keyword>
<gene>
    <name evidence="3" type="ORF">A3B37_01610</name>
</gene>
<keyword evidence="2" id="KW-0812">Transmembrane</keyword>
<reference evidence="3 4" key="1">
    <citation type="journal article" date="2016" name="Nat. Commun.">
        <title>Thousands of microbial genomes shed light on interconnected biogeochemical processes in an aquifer system.</title>
        <authorList>
            <person name="Anantharaman K."/>
            <person name="Brown C.T."/>
            <person name="Hug L.A."/>
            <person name="Sharon I."/>
            <person name="Castelle C.J."/>
            <person name="Probst A.J."/>
            <person name="Thomas B.C."/>
            <person name="Singh A."/>
            <person name="Wilkins M.J."/>
            <person name="Karaoz U."/>
            <person name="Brodie E.L."/>
            <person name="Williams K.H."/>
            <person name="Hubbard S.S."/>
            <person name="Banfield J.F."/>
        </authorList>
    </citation>
    <scope>NUCLEOTIDE SEQUENCE [LARGE SCALE GENOMIC DNA]</scope>
</reference>
<dbReference type="AlphaFoldDB" id="A0A1G2LC61"/>
<sequence length="241" mass="26492">MQKSTFVPRTFDRAQSRASGRGKIKNSRTARYRHFTFCISNFASRYERAAFTLIETVVAVAVISAAVVGPFALATRGIASASLSKNRLVAANLAQEGIELVRAVRDNNVLCDSLDGAVDGSWEWDRDPDGSGQFRNRNKIGVAWDRRTTISCSGSTVVSPLLDANSCEDSNLRLDPATGLYGYDLGDPETAFQRCVDIDQPGGPEDGINPTEMMDVTVAVTWNERGVARTVELTERMYNWR</sequence>
<dbReference type="STRING" id="1802280.A3B37_01610"/>
<dbReference type="Proteomes" id="UP000176705">
    <property type="component" value="Unassembled WGS sequence"/>
</dbReference>
<protein>
    <submittedName>
        <fullName evidence="3">Uncharacterized protein</fullName>
    </submittedName>
</protein>
<feature type="transmembrane region" description="Helical" evidence="2">
    <location>
        <begin position="49"/>
        <end position="73"/>
    </location>
</feature>
<evidence type="ECO:0000313" key="3">
    <source>
        <dbReference type="EMBL" id="OHA08382.1"/>
    </source>
</evidence>